<reference evidence="1" key="1">
    <citation type="submission" date="2021-03" db="EMBL/GenBank/DDBJ databases">
        <title>Draft genome sequence of rust myrtle Austropuccinia psidii MF-1, a brazilian biotype.</title>
        <authorList>
            <person name="Quecine M.C."/>
            <person name="Pachon D.M.R."/>
            <person name="Bonatelli M.L."/>
            <person name="Correr F.H."/>
            <person name="Franceschini L.M."/>
            <person name="Leite T.F."/>
            <person name="Margarido G.R.A."/>
            <person name="Almeida C.A."/>
            <person name="Ferrarezi J.A."/>
            <person name="Labate C.A."/>
        </authorList>
    </citation>
    <scope>NUCLEOTIDE SEQUENCE</scope>
    <source>
        <strain evidence="1">MF-1</strain>
    </source>
</reference>
<proteinExistence type="predicted"/>
<evidence type="ECO:0000313" key="2">
    <source>
        <dbReference type="Proteomes" id="UP000765509"/>
    </source>
</evidence>
<dbReference type="EMBL" id="AVOT02060144">
    <property type="protein sequence ID" value="MBW0553683.1"/>
    <property type="molecule type" value="Genomic_DNA"/>
</dbReference>
<comment type="caution">
    <text evidence="1">The sequence shown here is derived from an EMBL/GenBank/DDBJ whole genome shotgun (WGS) entry which is preliminary data.</text>
</comment>
<organism evidence="1 2">
    <name type="scientific">Austropuccinia psidii MF-1</name>
    <dbReference type="NCBI Taxonomy" id="1389203"/>
    <lineage>
        <taxon>Eukaryota</taxon>
        <taxon>Fungi</taxon>
        <taxon>Dikarya</taxon>
        <taxon>Basidiomycota</taxon>
        <taxon>Pucciniomycotina</taxon>
        <taxon>Pucciniomycetes</taxon>
        <taxon>Pucciniales</taxon>
        <taxon>Sphaerophragmiaceae</taxon>
        <taxon>Austropuccinia</taxon>
    </lineage>
</organism>
<dbReference type="AlphaFoldDB" id="A0A9Q3P9A0"/>
<keyword evidence="2" id="KW-1185">Reference proteome</keyword>
<name>A0A9Q3P9A0_9BASI</name>
<protein>
    <submittedName>
        <fullName evidence="1">Uncharacterized protein</fullName>
    </submittedName>
</protein>
<evidence type="ECO:0000313" key="1">
    <source>
        <dbReference type="EMBL" id="MBW0553683.1"/>
    </source>
</evidence>
<accession>A0A9Q3P9A0</accession>
<dbReference type="Proteomes" id="UP000765509">
    <property type="component" value="Unassembled WGS sequence"/>
</dbReference>
<sequence>MNNWSLQLSTGSNLRSSAIDLDEINKKESLLNQPTSQHRNGKMEPTSAFTSVSFSHQSGVLFAQSTTNPSVVIHQQSNGCTLIMHINIKVHFSLTIHPAKLPGAFCLGIALYLYRPVTN</sequence>
<gene>
    <name evidence="1" type="ORF">O181_093398</name>
</gene>